<evidence type="ECO:0000256" key="8">
    <source>
        <dbReference type="SAM" id="Coils"/>
    </source>
</evidence>
<feature type="compositionally biased region" description="Basic and acidic residues" evidence="9">
    <location>
        <begin position="285"/>
        <end position="296"/>
    </location>
</feature>
<comment type="subcellular location">
    <subcellularLocation>
        <location evidence="3">Cytoplasm</location>
    </subcellularLocation>
    <subcellularLocation>
        <location evidence="2">Nucleus</location>
    </subcellularLocation>
</comment>
<feature type="compositionally biased region" description="Acidic residues" evidence="9">
    <location>
        <begin position="1029"/>
        <end position="1038"/>
    </location>
</feature>
<organism evidence="11 12">
    <name type="scientific">Suillus luteus UH-Slu-Lm8-n1</name>
    <dbReference type="NCBI Taxonomy" id="930992"/>
    <lineage>
        <taxon>Eukaryota</taxon>
        <taxon>Fungi</taxon>
        <taxon>Dikarya</taxon>
        <taxon>Basidiomycota</taxon>
        <taxon>Agaricomycotina</taxon>
        <taxon>Agaricomycetes</taxon>
        <taxon>Agaricomycetidae</taxon>
        <taxon>Boletales</taxon>
        <taxon>Suillineae</taxon>
        <taxon>Suillaceae</taxon>
        <taxon>Suillus</taxon>
    </lineage>
</organism>
<dbReference type="SMART" id="SM01312">
    <property type="entry name" value="RTC4"/>
    <property type="match status" value="1"/>
</dbReference>
<feature type="compositionally biased region" description="Low complexity" evidence="9">
    <location>
        <begin position="154"/>
        <end position="168"/>
    </location>
</feature>
<dbReference type="Proteomes" id="UP000054485">
    <property type="component" value="Unassembled WGS sequence"/>
</dbReference>
<dbReference type="GO" id="GO:0005634">
    <property type="term" value="C:nucleus"/>
    <property type="evidence" value="ECO:0007669"/>
    <property type="project" value="UniProtKB-SubCell"/>
</dbReference>
<dbReference type="AlphaFoldDB" id="A0A0D0C2H7"/>
<dbReference type="Pfam" id="PF14474">
    <property type="entry name" value="RTC4"/>
    <property type="match status" value="1"/>
</dbReference>
<dbReference type="EMBL" id="KN835134">
    <property type="protein sequence ID" value="KIK49108.1"/>
    <property type="molecule type" value="Genomic_DNA"/>
</dbReference>
<feature type="coiled-coil region" evidence="8">
    <location>
        <begin position="775"/>
        <end position="832"/>
    </location>
</feature>
<evidence type="ECO:0000256" key="1">
    <source>
        <dbReference type="ARBA" id="ARBA00002738"/>
    </source>
</evidence>
<feature type="compositionally biased region" description="Pro residues" evidence="9">
    <location>
        <begin position="403"/>
        <end position="414"/>
    </location>
</feature>
<dbReference type="InParanoid" id="A0A0D0C2H7"/>
<keyword evidence="8" id="KW-0175">Coiled coil</keyword>
<feature type="compositionally biased region" description="Low complexity" evidence="9">
    <location>
        <begin position="1007"/>
        <end position="1017"/>
    </location>
</feature>
<feature type="compositionally biased region" description="Polar residues" evidence="9">
    <location>
        <begin position="264"/>
        <end position="283"/>
    </location>
</feature>
<dbReference type="GO" id="GO:0005737">
    <property type="term" value="C:cytoplasm"/>
    <property type="evidence" value="ECO:0007669"/>
    <property type="project" value="UniProtKB-SubCell"/>
</dbReference>
<evidence type="ECO:0000313" key="11">
    <source>
        <dbReference type="EMBL" id="KIK49108.1"/>
    </source>
</evidence>
<feature type="compositionally biased region" description="Polar residues" evidence="9">
    <location>
        <begin position="45"/>
        <end position="57"/>
    </location>
</feature>
<accession>A0A0D0C2H7</accession>
<dbReference type="PANTHER" id="PTHR41391">
    <property type="entry name" value="RESTRICTION OF TELOMERE CAPPING PROTEIN 4"/>
    <property type="match status" value="1"/>
</dbReference>
<dbReference type="HOGENOM" id="CLU_009550_0_0_1"/>
<protein>
    <recommendedName>
        <fullName evidence="5">Restriction of telomere capping protein 4</fullName>
    </recommendedName>
</protein>
<dbReference type="InterPro" id="IPR028094">
    <property type="entry name" value="RTC4_C"/>
</dbReference>
<evidence type="ECO:0000256" key="5">
    <source>
        <dbReference type="ARBA" id="ARBA00015162"/>
    </source>
</evidence>
<feature type="region of interest" description="Disordered" evidence="9">
    <location>
        <begin position="912"/>
        <end position="1060"/>
    </location>
</feature>
<feature type="compositionally biased region" description="Basic residues" evidence="9">
    <location>
        <begin position="943"/>
        <end position="952"/>
    </location>
</feature>
<evidence type="ECO:0000259" key="10">
    <source>
        <dbReference type="SMART" id="SM01312"/>
    </source>
</evidence>
<evidence type="ECO:0000256" key="4">
    <source>
        <dbReference type="ARBA" id="ARBA00009461"/>
    </source>
</evidence>
<evidence type="ECO:0000256" key="3">
    <source>
        <dbReference type="ARBA" id="ARBA00004496"/>
    </source>
</evidence>
<name>A0A0D0C2H7_9AGAM</name>
<evidence type="ECO:0000256" key="2">
    <source>
        <dbReference type="ARBA" id="ARBA00004123"/>
    </source>
</evidence>
<feature type="region of interest" description="Disordered" evidence="9">
    <location>
        <begin position="854"/>
        <end position="881"/>
    </location>
</feature>
<reference evidence="12" key="2">
    <citation type="submission" date="2015-01" db="EMBL/GenBank/DDBJ databases">
        <title>Evolutionary Origins and Diversification of the Mycorrhizal Mutualists.</title>
        <authorList>
            <consortium name="DOE Joint Genome Institute"/>
            <consortium name="Mycorrhizal Genomics Consortium"/>
            <person name="Kohler A."/>
            <person name="Kuo A."/>
            <person name="Nagy L.G."/>
            <person name="Floudas D."/>
            <person name="Copeland A."/>
            <person name="Barry K.W."/>
            <person name="Cichocki N."/>
            <person name="Veneault-Fourrey C."/>
            <person name="LaButti K."/>
            <person name="Lindquist E.A."/>
            <person name="Lipzen A."/>
            <person name="Lundell T."/>
            <person name="Morin E."/>
            <person name="Murat C."/>
            <person name="Riley R."/>
            <person name="Ohm R."/>
            <person name="Sun H."/>
            <person name="Tunlid A."/>
            <person name="Henrissat B."/>
            <person name="Grigoriev I.V."/>
            <person name="Hibbett D.S."/>
            <person name="Martin F."/>
        </authorList>
    </citation>
    <scope>NUCLEOTIDE SEQUENCE [LARGE SCALE GENOMIC DNA]</scope>
    <source>
        <strain evidence="12">UH-Slu-Lm8-n1</strain>
    </source>
</reference>
<reference evidence="11 12" key="1">
    <citation type="submission" date="2014-04" db="EMBL/GenBank/DDBJ databases">
        <authorList>
            <consortium name="DOE Joint Genome Institute"/>
            <person name="Kuo A."/>
            <person name="Ruytinx J."/>
            <person name="Rineau F."/>
            <person name="Colpaert J."/>
            <person name="Kohler A."/>
            <person name="Nagy L.G."/>
            <person name="Floudas D."/>
            <person name="Copeland A."/>
            <person name="Barry K.W."/>
            <person name="Cichocki N."/>
            <person name="Veneault-Fourrey C."/>
            <person name="LaButti K."/>
            <person name="Lindquist E.A."/>
            <person name="Lipzen A."/>
            <person name="Lundell T."/>
            <person name="Morin E."/>
            <person name="Murat C."/>
            <person name="Sun H."/>
            <person name="Tunlid A."/>
            <person name="Henrissat B."/>
            <person name="Grigoriev I.V."/>
            <person name="Hibbett D.S."/>
            <person name="Martin F."/>
            <person name="Nordberg H.P."/>
            <person name="Cantor M.N."/>
            <person name="Hua S.X."/>
        </authorList>
    </citation>
    <scope>NUCLEOTIDE SEQUENCE [LARGE SCALE GENOMIC DNA]</scope>
    <source>
        <strain evidence="11 12">UH-Slu-Lm8-n1</strain>
    </source>
</reference>
<keyword evidence="7" id="KW-0539">Nucleus</keyword>
<keyword evidence="12" id="KW-1185">Reference proteome</keyword>
<keyword evidence="6" id="KW-0963">Cytoplasm</keyword>
<feature type="compositionally biased region" description="Low complexity" evidence="9">
    <location>
        <begin position="857"/>
        <end position="873"/>
    </location>
</feature>
<evidence type="ECO:0000313" key="12">
    <source>
        <dbReference type="Proteomes" id="UP000054485"/>
    </source>
</evidence>
<feature type="domain" description="Restriction of telomere capping protein 4 C-terminal" evidence="10">
    <location>
        <begin position="613"/>
        <end position="750"/>
    </location>
</feature>
<evidence type="ECO:0000256" key="6">
    <source>
        <dbReference type="ARBA" id="ARBA00022490"/>
    </source>
</evidence>
<comment type="similarity">
    <text evidence="4">Belongs to the RTC4 family.</text>
</comment>
<feature type="compositionally biased region" description="Polar residues" evidence="9">
    <location>
        <begin position="208"/>
        <end position="224"/>
    </location>
</feature>
<feature type="compositionally biased region" description="Basic and acidic residues" evidence="9">
    <location>
        <begin position="1"/>
        <end position="21"/>
    </location>
</feature>
<evidence type="ECO:0000256" key="7">
    <source>
        <dbReference type="ARBA" id="ARBA00023242"/>
    </source>
</evidence>
<feature type="region of interest" description="Disordered" evidence="9">
    <location>
        <begin position="1"/>
        <end position="495"/>
    </location>
</feature>
<feature type="compositionally biased region" description="Pro residues" evidence="9">
    <location>
        <begin position="372"/>
        <end position="381"/>
    </location>
</feature>
<evidence type="ECO:0000256" key="9">
    <source>
        <dbReference type="SAM" id="MobiDB-lite"/>
    </source>
</evidence>
<dbReference type="OrthoDB" id="128308at2759"/>
<comment type="function">
    <text evidence="1">May be involved in a process influencing telomere capping.</text>
</comment>
<dbReference type="PANTHER" id="PTHR41391:SF1">
    <property type="entry name" value="RESTRICTION OF TELOMERE CAPPING PROTEIN 4"/>
    <property type="match status" value="1"/>
</dbReference>
<gene>
    <name evidence="11" type="ORF">CY34DRAFT_797492</name>
</gene>
<proteinExistence type="inferred from homology"/>
<sequence length="1060" mass="117747">MERIQTELERKKTDIFSDRTHRMPNRPFSVQSGKGRRHEDLGSSFAPSQPVQGNLKATGSKIKPATSRPIITNLKQDSLSDSDDELLLSEGAQPSGSSPIHKRVVGRGKATSSMSQKDKLAPNGHPYHPHYPPPKGFPKFKKIKKESRVEESISDLPPSSSFPDPDISQELFRPISDDLASQTMLSRPPTKPKKEIDTTYARPGPGKNSMSRKTATPSSTTGDEFSTRAPKPQAVKAGRSIFRDQSPEATPRTSRRPQPFPLNGHSSVYDGSSRAPDTSPSPRKSTREPSAAKKENANTPSCKPKEKTNALSRKFAAFPMSQPKEKTSAIPSKSTAPFPMDLQPKEKTNSLSRNPTSSLPMNVPGKSNLPTHPEPTGPRPFPLSLHTQKPDLPRSETLGNFPAPSPLASPVQPPPRDKGKRRALTPHQDDGELATNYHDTVRTNAAPRPFPVGLSETKTARRSPQSPSESMRSKRASDDSDGERGRKAKKHKEENSRLILGEYEHLDEDSFEIDRALDPSTVCPYCDEPLPRNPTPQLKNLLATAKLKSYPDPRPRNPRGLKAPLGIYISACQRHHFESHSLPEAMEKGWPQSIDFRKVPKRVQRMKGALEAIITDTDIHSDNEDCVHDDARGPRARSEFWREIKKQIKKQGSRTVTSVKGQFASFEMTQPGYYGELGLLIIHQTLYSLFPFSSFEPFSIAPLTPAEFIQLVLIPEAAVRLIMQDLCLDRDDAIVTLRESSQYGVAMFPDTSSGKGAALGGGDDDDECVADRIVMERAKARRMELEEEEKLEEQMWKEERAKRRCIAQMERKQKARQRAEQMKNSRELARHSSREISEAIEPETQRRLLRNTAKVATTDSETDSMSVDSSTSRRSTRSRTGARIMYRTASSKSDSSNIQISDDSAVEIVDKNEQPQVRRSTRHAVPCANGIGQHSDAVLSSKTKTHARRSKNLKGDDRDADVDVGDIPLKPVPEIDEESTPRPYRSTTVSRPHPTLGLPGIFPLQVSRSRSTTSTMSDGWHNNLVPDATEAEESDESQADQPFQASHHWLLSESSSSSSP</sequence>
<feature type="compositionally biased region" description="Basic and acidic residues" evidence="9">
    <location>
        <begin position="471"/>
        <end position="495"/>
    </location>
</feature>
<dbReference type="InterPro" id="IPR039024">
    <property type="entry name" value="RTC4"/>
</dbReference>
<feature type="compositionally biased region" description="Polar residues" evidence="9">
    <location>
        <begin position="349"/>
        <end position="360"/>
    </location>
</feature>